<dbReference type="SUPFAM" id="SSF53795">
    <property type="entry name" value="PEP carboxykinase-like"/>
    <property type="match status" value="1"/>
</dbReference>
<evidence type="ECO:0000256" key="8">
    <source>
        <dbReference type="ARBA" id="ARBA00023134"/>
    </source>
</evidence>
<evidence type="ECO:0000256" key="6">
    <source>
        <dbReference type="ARBA" id="ARBA00022741"/>
    </source>
</evidence>
<accession>A0A168G9N5</accession>
<feature type="binding site" evidence="11">
    <location>
        <begin position="238"/>
        <end position="240"/>
    </location>
    <ligand>
        <name>substrate</name>
    </ligand>
</feature>
<dbReference type="GO" id="GO:0033993">
    <property type="term" value="P:response to lipid"/>
    <property type="evidence" value="ECO:0007669"/>
    <property type="project" value="TreeGrafter"/>
</dbReference>
<evidence type="ECO:0000256" key="5">
    <source>
        <dbReference type="ARBA" id="ARBA00022723"/>
    </source>
</evidence>
<protein>
    <recommendedName>
        <fullName evidence="11">Phosphoenolpyruvate carboxykinase [GTP]</fullName>
        <shortName evidence="11">PEP carboxykinase</shortName>
        <shortName evidence="11">PEPCK</shortName>
        <ecNumber evidence="11">4.1.1.32</ecNumber>
    </recommendedName>
    <alternativeName>
        <fullName evidence="11">GTP-dependent phosphoenolpyruvate carboxykinase</fullName>
        <shortName evidence="11">GTP-PEPCK</shortName>
    </alternativeName>
</protein>
<dbReference type="PANTHER" id="PTHR11561">
    <property type="entry name" value="PHOSPHOENOLPYRUVATE CARBOXYKINASE"/>
    <property type="match status" value="1"/>
</dbReference>
<dbReference type="GO" id="GO:0071333">
    <property type="term" value="P:cellular response to glucose stimulus"/>
    <property type="evidence" value="ECO:0007669"/>
    <property type="project" value="TreeGrafter"/>
</dbReference>
<keyword evidence="11" id="KW-0963">Cytoplasm</keyword>
<keyword evidence="6 11" id="KW-0547">Nucleotide-binding</keyword>
<feature type="binding site" evidence="11">
    <location>
        <position position="267"/>
    </location>
    <ligand>
        <name>Mn(2+)</name>
        <dbReference type="ChEBI" id="CHEBI:29035"/>
    </ligand>
</feature>
<dbReference type="InterPro" id="IPR008210">
    <property type="entry name" value="PEP_carboxykinase_N"/>
</dbReference>
<evidence type="ECO:0000313" key="14">
    <source>
        <dbReference type="Proteomes" id="UP000076717"/>
    </source>
</evidence>
<dbReference type="GO" id="GO:0006107">
    <property type="term" value="P:oxaloacetate metabolic process"/>
    <property type="evidence" value="ECO:0007669"/>
    <property type="project" value="TreeGrafter"/>
</dbReference>
<dbReference type="PIRSF" id="PIRSF001348">
    <property type="entry name" value="PEP_carboxykinase_GTP"/>
    <property type="match status" value="1"/>
</dbReference>
<evidence type="ECO:0000256" key="7">
    <source>
        <dbReference type="ARBA" id="ARBA00022793"/>
    </source>
</evidence>
<dbReference type="Pfam" id="PF00821">
    <property type="entry name" value="PEPCK_GTP"/>
    <property type="match status" value="1"/>
</dbReference>
<comment type="subunit">
    <text evidence="3 11">Monomer.</text>
</comment>
<evidence type="ECO:0000256" key="2">
    <source>
        <dbReference type="ARBA" id="ARBA00005796"/>
    </source>
</evidence>
<comment type="catalytic activity">
    <reaction evidence="11">
        <text>oxaloacetate + GTP = phosphoenolpyruvate + GDP + CO2</text>
        <dbReference type="Rhea" id="RHEA:10388"/>
        <dbReference type="ChEBI" id="CHEBI:16452"/>
        <dbReference type="ChEBI" id="CHEBI:16526"/>
        <dbReference type="ChEBI" id="CHEBI:37565"/>
        <dbReference type="ChEBI" id="CHEBI:58189"/>
        <dbReference type="ChEBI" id="CHEBI:58702"/>
        <dbReference type="EC" id="4.1.1.32"/>
    </reaction>
</comment>
<dbReference type="GO" id="GO:0005525">
    <property type="term" value="F:GTP binding"/>
    <property type="evidence" value="ECO:0007669"/>
    <property type="project" value="UniProtKB-UniRule"/>
</dbReference>
<dbReference type="InterPro" id="IPR018091">
    <property type="entry name" value="PEP_carboxykin_GTP_CS"/>
</dbReference>
<dbReference type="InterPro" id="IPR008209">
    <property type="entry name" value="PEP_carboxykinase_GTP"/>
</dbReference>
<comment type="subcellular location">
    <subcellularLocation>
        <location evidence="11">Cytoplasm</location>
    </subcellularLocation>
</comment>
<keyword evidence="4 11" id="KW-0312">Gluconeogenesis</keyword>
<dbReference type="GO" id="GO:0006094">
    <property type="term" value="P:gluconeogenesis"/>
    <property type="evidence" value="ECO:0007669"/>
    <property type="project" value="UniProtKB-UniRule"/>
</dbReference>
<sequence length="628" mass="68691">MSIYSNTVRLEASTMTAPTAVPAPTVPPAPLALRRWVREMAAVLKPDAIEWSDGSPTEWYRLTERLVAAGTLLPLNPEWRPGSFLARTDPDDVARVEDRTFICTTDQADAGPTNNWREPAAMKAELAPFLDGAMRGRTMYVVPFSMGPVGGPLSQLGVQLTDSAYAVLNLRIMARVGAEPLAAFTEETAFVRGVHSVGLPLRDAGGLTREDVAWPCNPTKYITQFPETREIVSFGSGYGGNALLAKKCFALRIASAMGREEGWLAEHMLLIRIVSPEGRRYHVAAAFPSACGKTNLAMMQPAIPGWRVETLGDDITWMRPGADGRLWAMNPETGFFGVAPGTGESSNPHAVQTLWGNTIFTNVALREDGDVWWEGLTDEVPERLTDWRGQPWTPASGTPSAHPNSRFTAPAEQCPSLSSDWDAFEGVPLDAIVFGGRRASNVPLVTQATSWQHGVFLGATIASEKTAAAEGTVGELRRDPFAMLPFCGYNMADYFAHWLALGEKLGEKAPAVFQVNWFRKDADGEFLWPGFGENARVLQWLVRRLEGLAEARRSPIGDLPIAINTHGLALTAEQKEELFSVPVEAWLDECTLTEEFFGRFGDRLPPELTAELQALRLRLVAEKVSLAA</sequence>
<dbReference type="NCBIfam" id="NF003253">
    <property type="entry name" value="PRK04210.1"/>
    <property type="match status" value="1"/>
</dbReference>
<feature type="active site" evidence="11">
    <location>
        <position position="291"/>
    </location>
</feature>
<feature type="region of interest" description="Disordered" evidence="12">
    <location>
        <begin position="386"/>
        <end position="412"/>
    </location>
</feature>
<comment type="pathway">
    <text evidence="1 11">Carbohydrate biosynthesis; gluconeogenesis.</text>
</comment>
<evidence type="ECO:0000313" key="13">
    <source>
        <dbReference type="EMBL" id="KZX21932.1"/>
    </source>
</evidence>
<gene>
    <name evidence="11 13" type="primary">pckG</name>
    <name evidence="13" type="ORF">ACH61_00913</name>
</gene>
<evidence type="ECO:0000256" key="1">
    <source>
        <dbReference type="ARBA" id="ARBA00004742"/>
    </source>
</evidence>
<dbReference type="InterPro" id="IPR013035">
    <property type="entry name" value="PEP_carboxykinase_C"/>
</dbReference>
<dbReference type="Gene3D" id="2.170.8.10">
    <property type="entry name" value="Phosphoenolpyruvate Carboxykinase, domain 2"/>
    <property type="match status" value="1"/>
</dbReference>
<dbReference type="GO" id="GO:0046327">
    <property type="term" value="P:glycerol biosynthetic process from pyruvate"/>
    <property type="evidence" value="ECO:0007669"/>
    <property type="project" value="TreeGrafter"/>
</dbReference>
<comment type="similarity">
    <text evidence="2 11">Belongs to the phosphoenolpyruvate carboxykinase [GTP] family.</text>
</comment>
<dbReference type="InterPro" id="IPR035078">
    <property type="entry name" value="PEP_carboxykinase_GTP_N"/>
</dbReference>
<dbReference type="Pfam" id="PF17297">
    <property type="entry name" value="PEPCK_N"/>
    <property type="match status" value="1"/>
</dbReference>
<dbReference type="GO" id="GO:0019543">
    <property type="term" value="P:propionate catabolic process"/>
    <property type="evidence" value="ECO:0007669"/>
    <property type="project" value="TreeGrafter"/>
</dbReference>
<dbReference type="GO" id="GO:0030145">
    <property type="term" value="F:manganese ion binding"/>
    <property type="evidence" value="ECO:0007669"/>
    <property type="project" value="UniProtKB-UniRule"/>
</dbReference>
<dbReference type="SUPFAM" id="SSF68923">
    <property type="entry name" value="PEP carboxykinase N-terminal domain"/>
    <property type="match status" value="1"/>
</dbReference>
<dbReference type="PANTHER" id="PTHR11561:SF0">
    <property type="entry name" value="PHOSPHOENOLPYRUVATE CARBOXYKINASE [GTP]-RELATED"/>
    <property type="match status" value="1"/>
</dbReference>
<dbReference type="EMBL" id="LIIN01000020">
    <property type="protein sequence ID" value="KZX21932.1"/>
    <property type="molecule type" value="Genomic_DNA"/>
</dbReference>
<keyword evidence="13" id="KW-0418">Kinase</keyword>
<feature type="binding site" evidence="11">
    <location>
        <position position="437"/>
    </location>
    <ligand>
        <name>GTP</name>
        <dbReference type="ChEBI" id="CHEBI:37565"/>
    </ligand>
</feature>
<comment type="cofactor">
    <cofactor evidence="11">
        <name>Mn(2+)</name>
        <dbReference type="ChEBI" id="CHEBI:29035"/>
    </cofactor>
    <text evidence="11">Binds 1 Mn(2+) ion per subunit.</text>
</comment>
<keyword evidence="7 11" id="KW-0210">Decarboxylase</keyword>
<dbReference type="HAMAP" id="MF_00452">
    <property type="entry name" value="PEPCK_GTP"/>
    <property type="match status" value="1"/>
</dbReference>
<dbReference type="GO" id="GO:0005829">
    <property type="term" value="C:cytosol"/>
    <property type="evidence" value="ECO:0007669"/>
    <property type="project" value="TreeGrafter"/>
</dbReference>
<dbReference type="PROSITE" id="PS00505">
    <property type="entry name" value="PEPCK_GTP"/>
    <property type="match status" value="1"/>
</dbReference>
<comment type="function">
    <text evidence="11">Catalyzes the conversion of oxaloacetate (OAA) to phosphoenolpyruvate (PEP), the rate-limiting step in the metabolic pathway that produces glucose from lactate and other precursors derived from the citric acid cycle.</text>
</comment>
<feature type="binding site" evidence="11">
    <location>
        <position position="406"/>
    </location>
    <ligand>
        <name>GTP</name>
        <dbReference type="ChEBI" id="CHEBI:37565"/>
    </ligand>
</feature>
<proteinExistence type="inferred from homology"/>
<dbReference type="EC" id="4.1.1.32" evidence="11"/>
<keyword evidence="5 11" id="KW-0479">Metal-binding</keyword>
<keyword evidence="13" id="KW-0808">Transferase</keyword>
<feature type="binding site" evidence="11">
    <location>
        <position position="247"/>
    </location>
    <ligand>
        <name>Mn(2+)</name>
        <dbReference type="ChEBI" id="CHEBI:29035"/>
    </ligand>
</feature>
<dbReference type="UniPathway" id="UPA00138"/>
<dbReference type="InterPro" id="IPR035077">
    <property type="entry name" value="PEP_carboxykinase_GTP_C"/>
</dbReference>
<feature type="binding site" evidence="11">
    <location>
        <begin position="404"/>
        <end position="406"/>
    </location>
    <ligand>
        <name>substrate</name>
    </ligand>
</feature>
<comment type="caution">
    <text evidence="13">The sequence shown here is derived from an EMBL/GenBank/DDBJ whole genome shotgun (WGS) entry which is preliminary data.</text>
</comment>
<dbReference type="GO" id="GO:0042594">
    <property type="term" value="P:response to starvation"/>
    <property type="evidence" value="ECO:0007669"/>
    <property type="project" value="TreeGrafter"/>
</dbReference>
<reference evidence="13 14" key="1">
    <citation type="submission" date="2015-08" db="EMBL/GenBank/DDBJ databases">
        <title>Draft Genome Sequence of Rathayibacter sp. Strain VKM Ac-2596 Isolated from Leaf Gall Induced by Plant-Parasitic Nematodes.</title>
        <authorList>
            <person name="Vasilenko O.V."/>
            <person name="Starodumova I.P."/>
            <person name="Tarlachkov S.V."/>
            <person name="Dorofeeva L.V."/>
            <person name="Evtushenko L.I."/>
        </authorList>
    </citation>
    <scope>NUCLEOTIDE SEQUENCE [LARGE SCALE GENOMIC DNA]</scope>
    <source>
        <strain evidence="13 14">VKM Ac-2596</strain>
    </source>
</reference>
<keyword evidence="13" id="KW-0670">Pyruvate</keyword>
<feature type="compositionally biased region" description="Polar residues" evidence="12">
    <location>
        <begin position="393"/>
        <end position="407"/>
    </location>
</feature>
<dbReference type="Gene3D" id="3.40.449.10">
    <property type="entry name" value="Phosphoenolpyruvate Carboxykinase, domain 1"/>
    <property type="match status" value="1"/>
</dbReference>
<keyword evidence="14" id="KW-1185">Reference proteome</keyword>
<dbReference type="Proteomes" id="UP000076717">
    <property type="component" value="Unassembled WGS sequence"/>
</dbReference>
<organism evidence="13 14">
    <name type="scientific">Rathayibacter tanaceti</name>
    <dbReference type="NCBI Taxonomy" id="1671680"/>
    <lineage>
        <taxon>Bacteria</taxon>
        <taxon>Bacillati</taxon>
        <taxon>Actinomycetota</taxon>
        <taxon>Actinomycetes</taxon>
        <taxon>Micrococcales</taxon>
        <taxon>Microbacteriaceae</taxon>
        <taxon>Rathayibacter</taxon>
    </lineage>
</organism>
<evidence type="ECO:0000256" key="12">
    <source>
        <dbReference type="SAM" id="MobiDB-lite"/>
    </source>
</evidence>
<dbReference type="FunFam" id="3.40.449.10:FF:000005">
    <property type="entry name" value="Phosphoenolpyruvate carboxykinase [GTP]"/>
    <property type="match status" value="1"/>
</dbReference>
<dbReference type="AlphaFoldDB" id="A0A168G9N5"/>
<feature type="binding site" evidence="11">
    <location>
        <begin position="531"/>
        <end position="534"/>
    </location>
    <ligand>
        <name>GTP</name>
        <dbReference type="ChEBI" id="CHEBI:37565"/>
    </ligand>
</feature>
<evidence type="ECO:0000256" key="3">
    <source>
        <dbReference type="ARBA" id="ARBA00011245"/>
    </source>
</evidence>
<feature type="binding site" evidence="11">
    <location>
        <begin position="290"/>
        <end position="295"/>
    </location>
    <ligand>
        <name>GTP</name>
        <dbReference type="ChEBI" id="CHEBI:37565"/>
    </ligand>
</feature>
<feature type="binding site" evidence="11">
    <location>
        <position position="95"/>
    </location>
    <ligand>
        <name>substrate</name>
    </ligand>
</feature>
<evidence type="ECO:0000256" key="4">
    <source>
        <dbReference type="ARBA" id="ARBA00022432"/>
    </source>
</evidence>
<dbReference type="Gene3D" id="3.90.228.20">
    <property type="match status" value="1"/>
</dbReference>
<name>A0A168G9N5_9MICO</name>
<feature type="binding site" evidence="11">
    <location>
        <position position="314"/>
    </location>
    <ligand>
        <name>Mn(2+)</name>
        <dbReference type="ChEBI" id="CHEBI:29035"/>
    </ligand>
</feature>
<dbReference type="GO" id="GO:0004613">
    <property type="term" value="F:phosphoenolpyruvate carboxykinase (GTP) activity"/>
    <property type="evidence" value="ECO:0007669"/>
    <property type="project" value="UniProtKB-UniRule"/>
</dbReference>
<evidence type="ECO:0000256" key="9">
    <source>
        <dbReference type="ARBA" id="ARBA00023211"/>
    </source>
</evidence>
<dbReference type="PATRIC" id="fig|1671680.3.peg.958"/>
<dbReference type="GO" id="GO:0016301">
    <property type="term" value="F:kinase activity"/>
    <property type="evidence" value="ECO:0007669"/>
    <property type="project" value="UniProtKB-KW"/>
</dbReference>
<keyword evidence="10 11" id="KW-0456">Lyase</keyword>
<evidence type="ECO:0000256" key="11">
    <source>
        <dbReference type="HAMAP-Rule" id="MF_00452"/>
    </source>
</evidence>
<evidence type="ECO:0000256" key="10">
    <source>
        <dbReference type="ARBA" id="ARBA00023239"/>
    </source>
</evidence>
<feature type="binding site" evidence="11">
    <location>
        <position position="289"/>
    </location>
    <ligand>
        <name>substrate</name>
    </ligand>
</feature>
<keyword evidence="9 11" id="KW-0464">Manganese</keyword>
<dbReference type="CDD" id="cd00819">
    <property type="entry name" value="PEPCK_GTP"/>
    <property type="match status" value="1"/>
</dbReference>
<keyword evidence="8 11" id="KW-0342">GTP-binding</keyword>